<dbReference type="HAMAP" id="MF_00323">
    <property type="entry name" value="Ferrochelatase"/>
    <property type="match status" value="1"/>
</dbReference>
<evidence type="ECO:0000256" key="3">
    <source>
        <dbReference type="ARBA" id="ARBA00007718"/>
    </source>
</evidence>
<dbReference type="AlphaFoldDB" id="A0A7S0NM97"/>
<dbReference type="PROSITE" id="PS00534">
    <property type="entry name" value="FERROCHELATASE"/>
    <property type="match status" value="1"/>
</dbReference>
<evidence type="ECO:0000256" key="5">
    <source>
        <dbReference type="ARBA" id="ARBA00023133"/>
    </source>
</evidence>
<evidence type="ECO:0000256" key="7">
    <source>
        <dbReference type="ARBA" id="ARBA00023244"/>
    </source>
</evidence>
<dbReference type="InterPro" id="IPR033644">
    <property type="entry name" value="Ferrochelatase_C"/>
</dbReference>
<dbReference type="FunFam" id="3.40.50.1400:FF:000006">
    <property type="entry name" value="Ferrochelatase"/>
    <property type="match status" value="1"/>
</dbReference>
<dbReference type="EMBL" id="HBEQ01012236">
    <property type="protein sequence ID" value="CAD8522891.1"/>
    <property type="molecule type" value="Transcribed_RNA"/>
</dbReference>
<dbReference type="InterPro" id="IPR019772">
    <property type="entry name" value="Ferrochelatase_AS"/>
</dbReference>
<dbReference type="UniPathway" id="UPA00252">
    <property type="reaction ID" value="UER00325"/>
</dbReference>
<dbReference type="Gene3D" id="3.40.50.1400">
    <property type="match status" value="2"/>
</dbReference>
<evidence type="ECO:0000256" key="10">
    <source>
        <dbReference type="SAM" id="MobiDB-lite"/>
    </source>
</evidence>
<evidence type="ECO:0000256" key="6">
    <source>
        <dbReference type="ARBA" id="ARBA00023239"/>
    </source>
</evidence>
<evidence type="ECO:0000256" key="1">
    <source>
        <dbReference type="ARBA" id="ARBA00004229"/>
    </source>
</evidence>
<dbReference type="Pfam" id="PF00762">
    <property type="entry name" value="Ferrochelatase"/>
    <property type="match status" value="1"/>
</dbReference>
<evidence type="ECO:0000256" key="4">
    <source>
        <dbReference type="ARBA" id="ARBA00023004"/>
    </source>
</evidence>
<keyword evidence="9" id="KW-0934">Plastid</keyword>
<organism evidence="11">
    <name type="scientific">Micromonas pusilla</name>
    <name type="common">Picoplanktonic green alga</name>
    <name type="synonym">Chromulina pusilla</name>
    <dbReference type="NCBI Taxonomy" id="38833"/>
    <lineage>
        <taxon>Eukaryota</taxon>
        <taxon>Viridiplantae</taxon>
        <taxon>Chlorophyta</taxon>
        <taxon>Mamiellophyceae</taxon>
        <taxon>Mamiellales</taxon>
        <taxon>Mamiellaceae</taxon>
        <taxon>Micromonas</taxon>
    </lineage>
</organism>
<dbReference type="GO" id="GO:0005739">
    <property type="term" value="C:mitochondrion"/>
    <property type="evidence" value="ECO:0007669"/>
    <property type="project" value="TreeGrafter"/>
</dbReference>
<feature type="region of interest" description="Disordered" evidence="10">
    <location>
        <begin position="453"/>
        <end position="488"/>
    </location>
</feature>
<dbReference type="GO" id="GO:0006783">
    <property type="term" value="P:heme biosynthetic process"/>
    <property type="evidence" value="ECO:0007669"/>
    <property type="project" value="UniProtKB-UniRule"/>
</dbReference>
<evidence type="ECO:0000256" key="9">
    <source>
        <dbReference type="RuleBase" id="RU000607"/>
    </source>
</evidence>
<dbReference type="PANTHER" id="PTHR11108">
    <property type="entry name" value="FERROCHELATASE"/>
    <property type="match status" value="1"/>
</dbReference>
<comment type="catalytic activity">
    <reaction evidence="8 9">
        <text>heme b + 2 H(+) = protoporphyrin IX + Fe(2+)</text>
        <dbReference type="Rhea" id="RHEA:22584"/>
        <dbReference type="ChEBI" id="CHEBI:15378"/>
        <dbReference type="ChEBI" id="CHEBI:29033"/>
        <dbReference type="ChEBI" id="CHEBI:57306"/>
        <dbReference type="ChEBI" id="CHEBI:60344"/>
        <dbReference type="EC" id="4.98.1.1"/>
    </reaction>
</comment>
<dbReference type="EC" id="4.98.1.1" evidence="9"/>
<dbReference type="NCBIfam" id="TIGR00109">
    <property type="entry name" value="hemH"/>
    <property type="match status" value="1"/>
</dbReference>
<comment type="subcellular location">
    <subcellularLocation>
        <location evidence="1 9">Plastid</location>
        <location evidence="1 9">Chloroplast</location>
    </subcellularLocation>
</comment>
<name>A0A7S0NM97_MICPS</name>
<reference evidence="11" key="1">
    <citation type="submission" date="2021-01" db="EMBL/GenBank/DDBJ databases">
        <authorList>
            <person name="Corre E."/>
            <person name="Pelletier E."/>
            <person name="Niang G."/>
            <person name="Scheremetjew M."/>
            <person name="Finn R."/>
            <person name="Kale V."/>
            <person name="Holt S."/>
            <person name="Cochrane G."/>
            <person name="Meng A."/>
            <person name="Brown T."/>
            <person name="Cohen L."/>
        </authorList>
    </citation>
    <scope>NUCLEOTIDE SEQUENCE</scope>
    <source>
        <strain evidence="11">CCMP1723</strain>
    </source>
</reference>
<dbReference type="GO" id="GO:0004325">
    <property type="term" value="F:ferrochelatase activity"/>
    <property type="evidence" value="ECO:0007669"/>
    <property type="project" value="UniProtKB-UniRule"/>
</dbReference>
<keyword evidence="5 9" id="KW-0350">Heme biosynthesis</keyword>
<dbReference type="PANTHER" id="PTHR11108:SF1">
    <property type="entry name" value="FERROCHELATASE, MITOCHONDRIAL"/>
    <property type="match status" value="1"/>
</dbReference>
<dbReference type="InterPro" id="IPR033659">
    <property type="entry name" value="Ferrochelatase_N"/>
</dbReference>
<protein>
    <recommendedName>
        <fullName evidence="9">Ferrochelatase</fullName>
        <ecNumber evidence="9">4.98.1.1</ecNumber>
    </recommendedName>
</protein>
<comment type="pathway">
    <text evidence="2 9">Porphyrin-containing compound metabolism; protoheme biosynthesis; protoheme from protoporphyrin-IX: step 1/1.</text>
</comment>
<dbReference type="CDD" id="cd00419">
    <property type="entry name" value="Ferrochelatase_C"/>
    <property type="match status" value="1"/>
</dbReference>
<dbReference type="CDD" id="cd03411">
    <property type="entry name" value="Ferrochelatase_N"/>
    <property type="match status" value="1"/>
</dbReference>
<gene>
    <name evidence="11" type="ORF">MCOM1403_LOCUS9859</name>
</gene>
<proteinExistence type="inferred from homology"/>
<comment type="function">
    <text evidence="9">Catalyzes the ferrous insertion into protoporphyrin IX.</text>
</comment>
<evidence type="ECO:0000313" key="11">
    <source>
        <dbReference type="EMBL" id="CAD8522891.1"/>
    </source>
</evidence>
<dbReference type="InterPro" id="IPR001015">
    <property type="entry name" value="Ferrochelatase"/>
</dbReference>
<keyword evidence="9" id="KW-0150">Chloroplast</keyword>
<keyword evidence="7 9" id="KW-0627">Porphyrin biosynthesis</keyword>
<sequence length="541" mass="58012">MAEAVSAAMGASSAIIRGDLGAVGTSSRRVAATRVAGSGARAGGAQRAAKSSSSGFRGSSLVGTNLGRRLRVAARAVSDPSMTGWDAGRIDEKDDVVGVLLLNLGGPETLDDVQPFLYNLFADPDIIRLPGALQFLQSPLAALLSNSRAPKSREAYESIGGGSPLRRITDEQANALQSALVAKGLKNAKCYVGMRYWKPFTEEAVEQIKADGVAKLVILPLYPQFSISTSGSSLRLLEQIFGEDEYLATRMSHTVIPSWYERPGYVQAMADLIKAELNRPDGQFDSPDEPIVFFSAHGVPVSYVETAGDPYKEEMEECVALIMARLKEMGVQNEHVLAYQSRVGPVEWLKPYTDDVIRELGEKKTKAMVAVPISFVSEHIETLEEIDMEYRELAEESGVEQWGRVPALDTSPVFIDDLADAVVESLDGMSKAASMSPGDLASAVATSSVLGSLDEGSPTKRKVRGDLAATPPVPMMPTGTGSRVRNVPSTDDVTDLLGVKPEPWEWGPVEFSMVALSILLSTMLLMDSSGGAGLNDIIFHK</sequence>
<keyword evidence="4 9" id="KW-0408">Iron</keyword>
<accession>A0A7S0NM97</accession>
<keyword evidence="6 9" id="KW-0456">Lyase</keyword>
<comment type="similarity">
    <text evidence="3 9">Belongs to the ferrochelatase family.</text>
</comment>
<evidence type="ECO:0000256" key="2">
    <source>
        <dbReference type="ARBA" id="ARBA00004943"/>
    </source>
</evidence>
<dbReference type="SUPFAM" id="SSF53800">
    <property type="entry name" value="Chelatase"/>
    <property type="match status" value="1"/>
</dbReference>
<evidence type="ECO:0000256" key="8">
    <source>
        <dbReference type="ARBA" id="ARBA00049380"/>
    </source>
</evidence>
<dbReference type="GO" id="GO:0009507">
    <property type="term" value="C:chloroplast"/>
    <property type="evidence" value="ECO:0007669"/>
    <property type="project" value="UniProtKB-SubCell"/>
</dbReference>